<dbReference type="Pfam" id="PF13855">
    <property type="entry name" value="LRR_8"/>
    <property type="match status" value="1"/>
</dbReference>
<feature type="signal peptide" evidence="21">
    <location>
        <begin position="1"/>
        <end position="42"/>
    </location>
</feature>
<comment type="catalytic activity">
    <reaction evidence="17">
        <text>L-threonyl-[protein] + ATP = O-phospho-L-threonyl-[protein] + ADP + H(+)</text>
        <dbReference type="Rhea" id="RHEA:46608"/>
        <dbReference type="Rhea" id="RHEA-COMP:11060"/>
        <dbReference type="Rhea" id="RHEA-COMP:11605"/>
        <dbReference type="ChEBI" id="CHEBI:15378"/>
        <dbReference type="ChEBI" id="CHEBI:30013"/>
        <dbReference type="ChEBI" id="CHEBI:30616"/>
        <dbReference type="ChEBI" id="CHEBI:61977"/>
        <dbReference type="ChEBI" id="CHEBI:456216"/>
        <dbReference type="EC" id="2.7.11.1"/>
    </reaction>
</comment>
<evidence type="ECO:0000256" key="11">
    <source>
        <dbReference type="ARBA" id="ARBA00022777"/>
    </source>
</evidence>
<evidence type="ECO:0000256" key="1">
    <source>
        <dbReference type="ARBA" id="ARBA00004167"/>
    </source>
</evidence>
<evidence type="ECO:0000256" key="16">
    <source>
        <dbReference type="ARBA" id="ARBA00023180"/>
    </source>
</evidence>
<evidence type="ECO:0000256" key="6">
    <source>
        <dbReference type="ARBA" id="ARBA00022679"/>
    </source>
</evidence>
<evidence type="ECO:0000256" key="7">
    <source>
        <dbReference type="ARBA" id="ARBA00022692"/>
    </source>
</evidence>
<feature type="region of interest" description="Disordered" evidence="19">
    <location>
        <begin position="643"/>
        <end position="679"/>
    </location>
</feature>
<dbReference type="InterPro" id="IPR013210">
    <property type="entry name" value="LRR_N_plant-typ"/>
</dbReference>
<keyword evidence="5" id="KW-0433">Leucine-rich repeat</keyword>
<keyword evidence="12" id="KW-0067">ATP-binding</keyword>
<evidence type="ECO:0000256" key="5">
    <source>
        <dbReference type="ARBA" id="ARBA00022614"/>
    </source>
</evidence>
<dbReference type="InterPro" id="IPR011009">
    <property type="entry name" value="Kinase-like_dom_sf"/>
</dbReference>
<keyword evidence="14 20" id="KW-0472">Membrane</keyword>
<comment type="subcellular location">
    <subcellularLocation>
        <location evidence="1">Membrane</location>
        <topology evidence="1">Single-pass membrane protein</topology>
    </subcellularLocation>
</comment>
<dbReference type="PANTHER" id="PTHR48007">
    <property type="entry name" value="LEUCINE-RICH REPEAT RECEPTOR-LIKE PROTEIN KINASE PXC1"/>
    <property type="match status" value="1"/>
</dbReference>
<comment type="caution">
    <text evidence="23">The sequence shown here is derived from an EMBL/GenBank/DDBJ whole genome shotgun (WGS) entry which is preliminary data.</text>
</comment>
<dbReference type="FunFam" id="3.80.10.10:FF:000400">
    <property type="entry name" value="Nuclear pore complex protein NUP107"/>
    <property type="match status" value="1"/>
</dbReference>
<dbReference type="EC" id="2.7.11.1" evidence="3"/>
<evidence type="ECO:0000256" key="17">
    <source>
        <dbReference type="ARBA" id="ARBA00047899"/>
    </source>
</evidence>
<accession>A0AAD3SHJ0</accession>
<dbReference type="FunFam" id="1.10.510.10:FF:000480">
    <property type="entry name" value="Pollen receptor-like kinase 1"/>
    <property type="match status" value="1"/>
</dbReference>
<dbReference type="InterPro" id="IPR032675">
    <property type="entry name" value="LRR_dom_sf"/>
</dbReference>
<evidence type="ECO:0000256" key="12">
    <source>
        <dbReference type="ARBA" id="ARBA00022840"/>
    </source>
</evidence>
<evidence type="ECO:0000256" key="14">
    <source>
        <dbReference type="ARBA" id="ARBA00023136"/>
    </source>
</evidence>
<evidence type="ECO:0000256" key="21">
    <source>
        <dbReference type="SAM" id="SignalP"/>
    </source>
</evidence>
<evidence type="ECO:0000256" key="18">
    <source>
        <dbReference type="ARBA" id="ARBA00048679"/>
    </source>
</evidence>
<dbReference type="PANTHER" id="PTHR48007:SF67">
    <property type="entry name" value="POLLEN RECEPTOR-LIKE KINASE 1"/>
    <property type="match status" value="1"/>
</dbReference>
<evidence type="ECO:0000256" key="4">
    <source>
        <dbReference type="ARBA" id="ARBA00022553"/>
    </source>
</evidence>
<keyword evidence="16" id="KW-0325">Glycoprotein</keyword>
<feature type="transmembrane region" description="Helical" evidence="20">
    <location>
        <begin position="276"/>
        <end position="300"/>
    </location>
</feature>
<dbReference type="PROSITE" id="PS50011">
    <property type="entry name" value="PROTEIN_KINASE_DOM"/>
    <property type="match status" value="1"/>
</dbReference>
<keyword evidence="11" id="KW-0418">Kinase</keyword>
<evidence type="ECO:0000256" key="9">
    <source>
        <dbReference type="ARBA" id="ARBA00022737"/>
    </source>
</evidence>
<feature type="chain" id="PRO_5042082763" description="non-specific serine/threonine protein kinase" evidence="21">
    <location>
        <begin position="43"/>
        <end position="679"/>
    </location>
</feature>
<keyword evidence="4" id="KW-0597">Phosphoprotein</keyword>
<keyword evidence="6" id="KW-0808">Transferase</keyword>
<dbReference type="Gene3D" id="1.10.510.10">
    <property type="entry name" value="Transferase(Phosphotransferase) domain 1"/>
    <property type="match status" value="1"/>
</dbReference>
<comment type="similarity">
    <text evidence="2">Belongs to the protein kinase superfamily. Ser/Thr protein kinase family.</text>
</comment>
<feature type="region of interest" description="Disordered" evidence="19">
    <location>
        <begin position="248"/>
        <end position="270"/>
    </location>
</feature>
<dbReference type="InterPro" id="IPR000719">
    <property type="entry name" value="Prot_kinase_dom"/>
</dbReference>
<evidence type="ECO:0000256" key="15">
    <source>
        <dbReference type="ARBA" id="ARBA00023170"/>
    </source>
</evidence>
<dbReference type="InterPro" id="IPR001611">
    <property type="entry name" value="Leu-rich_rpt"/>
</dbReference>
<dbReference type="SUPFAM" id="SSF52058">
    <property type="entry name" value="L domain-like"/>
    <property type="match status" value="1"/>
</dbReference>
<dbReference type="SUPFAM" id="SSF56112">
    <property type="entry name" value="Protein kinase-like (PK-like)"/>
    <property type="match status" value="1"/>
</dbReference>
<reference evidence="23" key="1">
    <citation type="submission" date="2023-05" db="EMBL/GenBank/DDBJ databases">
        <title>Nepenthes gracilis genome sequencing.</title>
        <authorList>
            <person name="Fukushima K."/>
        </authorList>
    </citation>
    <scope>NUCLEOTIDE SEQUENCE</scope>
    <source>
        <strain evidence="23">SING2019-196</strain>
    </source>
</reference>
<evidence type="ECO:0000256" key="2">
    <source>
        <dbReference type="ARBA" id="ARBA00008684"/>
    </source>
</evidence>
<keyword evidence="7 20" id="KW-0812">Transmembrane</keyword>
<evidence type="ECO:0000313" key="23">
    <source>
        <dbReference type="EMBL" id="GMH10727.1"/>
    </source>
</evidence>
<evidence type="ECO:0000256" key="13">
    <source>
        <dbReference type="ARBA" id="ARBA00022989"/>
    </source>
</evidence>
<dbReference type="FunFam" id="3.30.200.20:FF:000307">
    <property type="entry name" value="pollen receptor-like kinase 1"/>
    <property type="match status" value="1"/>
</dbReference>
<feature type="region of interest" description="Disordered" evidence="19">
    <location>
        <begin position="326"/>
        <end position="348"/>
    </location>
</feature>
<sequence>MAAPVKAGKTLPAATISTTTPAFGRKTFFLVLILMSLTTSDSKPSDVESLLKFKQSINDSSGVLSSWDPSKLPCFGSQNNWVGLICSRGGNVYGIKLENMGLSGKIDVDSLLDLSRLRAVSVMHNNFGGSMPEIKKLRALKAVFLSYNYFEGKIDDNAFEGLKRLRKLHLAHNKFSGEIPASLTGLGKLVELRLEENEFEGKIPEFKQTSFKEFNVSSNELEGPIPKGLAKIEPDAFAGNKALCGEPLNPCTPSTPDHQNSTPISSSSPRQHKSTAVVAAMIAAVVVAVAVAVLAILLTLRMKRPQKESNGAHPPSSFPLQVAVVSGRDRHDEGSHHNNGNARNKGGNGKLCFIREDRDTFSLPDLLRASAEILGSGCFGSSYKVNLTDGAMAVVKRFKKMNNVGREEFQEHMRRIGRLSHPNLLPLVAYYFRKEEKLLVSDFVQKGSLAGHLHGNHSRGQSTLNWPTRLKIIKGVARGLEYLHKELPALIAPHGHLKSSNVLLNESFEPILNDYALIPVINQESAQELMVAYKSPEYINTGRINRKTDVWALGILIIEAITGEFPANYLQSGADQGDLTGWVNAISEKCQSTSAIDENMGETATRNSEGEIRKLLGIGLACCESNVDERLDIKEACERIEEVKEREDDDDEEFESSRGLSEDFDDETKRRANMQSFSS</sequence>
<dbReference type="Proteomes" id="UP001279734">
    <property type="component" value="Unassembled WGS sequence"/>
</dbReference>
<name>A0AAD3SHJ0_NEPGR</name>
<evidence type="ECO:0000256" key="3">
    <source>
        <dbReference type="ARBA" id="ARBA00012513"/>
    </source>
</evidence>
<keyword evidence="9" id="KW-0677">Repeat</keyword>
<dbReference type="GO" id="GO:0005524">
    <property type="term" value="F:ATP binding"/>
    <property type="evidence" value="ECO:0007669"/>
    <property type="project" value="UniProtKB-KW"/>
</dbReference>
<keyword evidence="15" id="KW-0675">Receptor</keyword>
<dbReference type="Gene3D" id="3.30.200.20">
    <property type="entry name" value="Phosphorylase Kinase, domain 1"/>
    <property type="match status" value="1"/>
</dbReference>
<feature type="compositionally biased region" description="Polar residues" evidence="19">
    <location>
        <begin position="251"/>
        <end position="269"/>
    </location>
</feature>
<dbReference type="Pfam" id="PF08263">
    <property type="entry name" value="LRRNT_2"/>
    <property type="match status" value="1"/>
</dbReference>
<gene>
    <name evidence="23" type="ORF">Nepgr_012568</name>
</gene>
<evidence type="ECO:0000256" key="10">
    <source>
        <dbReference type="ARBA" id="ARBA00022741"/>
    </source>
</evidence>
<organism evidence="23 24">
    <name type="scientific">Nepenthes gracilis</name>
    <name type="common">Slender pitcher plant</name>
    <dbReference type="NCBI Taxonomy" id="150966"/>
    <lineage>
        <taxon>Eukaryota</taxon>
        <taxon>Viridiplantae</taxon>
        <taxon>Streptophyta</taxon>
        <taxon>Embryophyta</taxon>
        <taxon>Tracheophyta</taxon>
        <taxon>Spermatophyta</taxon>
        <taxon>Magnoliopsida</taxon>
        <taxon>eudicotyledons</taxon>
        <taxon>Gunneridae</taxon>
        <taxon>Pentapetalae</taxon>
        <taxon>Caryophyllales</taxon>
        <taxon>Nepenthaceae</taxon>
        <taxon>Nepenthes</taxon>
    </lineage>
</organism>
<proteinExistence type="inferred from homology"/>
<dbReference type="GO" id="GO:0016020">
    <property type="term" value="C:membrane"/>
    <property type="evidence" value="ECO:0007669"/>
    <property type="project" value="UniProtKB-SubCell"/>
</dbReference>
<keyword evidence="10" id="KW-0547">Nucleotide-binding</keyword>
<dbReference type="Pfam" id="PF07714">
    <property type="entry name" value="PK_Tyr_Ser-Thr"/>
    <property type="match status" value="1"/>
</dbReference>
<feature type="domain" description="Protein kinase" evidence="22">
    <location>
        <begin position="368"/>
        <end position="643"/>
    </location>
</feature>
<protein>
    <recommendedName>
        <fullName evidence="3">non-specific serine/threonine protein kinase</fullName>
        <ecNumber evidence="3">2.7.11.1</ecNumber>
    </recommendedName>
</protein>
<evidence type="ECO:0000256" key="19">
    <source>
        <dbReference type="SAM" id="MobiDB-lite"/>
    </source>
</evidence>
<evidence type="ECO:0000313" key="24">
    <source>
        <dbReference type="Proteomes" id="UP001279734"/>
    </source>
</evidence>
<dbReference type="InterPro" id="IPR001245">
    <property type="entry name" value="Ser-Thr/Tyr_kinase_cat_dom"/>
</dbReference>
<dbReference type="Gene3D" id="3.80.10.10">
    <property type="entry name" value="Ribonuclease Inhibitor"/>
    <property type="match status" value="2"/>
</dbReference>
<dbReference type="InterPro" id="IPR046959">
    <property type="entry name" value="PRK1-6/SRF4-like"/>
</dbReference>
<feature type="compositionally biased region" description="Basic and acidic residues" evidence="19">
    <location>
        <begin position="327"/>
        <end position="336"/>
    </location>
</feature>
<dbReference type="EMBL" id="BSYO01000010">
    <property type="protein sequence ID" value="GMH10727.1"/>
    <property type="molecule type" value="Genomic_DNA"/>
</dbReference>
<keyword evidence="8 21" id="KW-0732">Signal</keyword>
<dbReference type="GO" id="GO:0004674">
    <property type="term" value="F:protein serine/threonine kinase activity"/>
    <property type="evidence" value="ECO:0007669"/>
    <property type="project" value="UniProtKB-EC"/>
</dbReference>
<keyword evidence="24" id="KW-1185">Reference proteome</keyword>
<comment type="catalytic activity">
    <reaction evidence="18">
        <text>L-seryl-[protein] + ATP = O-phospho-L-seryl-[protein] + ADP + H(+)</text>
        <dbReference type="Rhea" id="RHEA:17989"/>
        <dbReference type="Rhea" id="RHEA-COMP:9863"/>
        <dbReference type="Rhea" id="RHEA-COMP:11604"/>
        <dbReference type="ChEBI" id="CHEBI:15378"/>
        <dbReference type="ChEBI" id="CHEBI:29999"/>
        <dbReference type="ChEBI" id="CHEBI:30616"/>
        <dbReference type="ChEBI" id="CHEBI:83421"/>
        <dbReference type="ChEBI" id="CHEBI:456216"/>
        <dbReference type="EC" id="2.7.11.1"/>
    </reaction>
</comment>
<keyword evidence="13 20" id="KW-1133">Transmembrane helix</keyword>
<evidence type="ECO:0000256" key="8">
    <source>
        <dbReference type="ARBA" id="ARBA00022729"/>
    </source>
</evidence>
<evidence type="ECO:0000259" key="22">
    <source>
        <dbReference type="PROSITE" id="PS50011"/>
    </source>
</evidence>
<evidence type="ECO:0000256" key="20">
    <source>
        <dbReference type="SAM" id="Phobius"/>
    </source>
</evidence>
<dbReference type="AlphaFoldDB" id="A0AAD3SHJ0"/>